<name>A0ABW5LD04_9FLAO</name>
<keyword evidence="3" id="KW-1185">Reference proteome</keyword>
<accession>A0ABW5LD04</accession>
<dbReference type="EMBL" id="JBHULE010000019">
    <property type="protein sequence ID" value="MFD2562743.1"/>
    <property type="molecule type" value="Genomic_DNA"/>
</dbReference>
<keyword evidence="1" id="KW-0732">Signal</keyword>
<sequence>MKTLKYVLLAVLLGLNLVSCDPPSVNDEVGVEQLETTSLQPTEEDDEETVKD</sequence>
<protein>
    <recommendedName>
        <fullName evidence="4">Secreted protein</fullName>
    </recommendedName>
</protein>
<dbReference type="RefSeq" id="WP_378291599.1">
    <property type="nucleotide sequence ID" value="NZ_JBHULE010000019.1"/>
</dbReference>
<organism evidence="2 3">
    <name type="scientific">Aquimarina rubra</name>
    <dbReference type="NCBI Taxonomy" id="1920033"/>
    <lineage>
        <taxon>Bacteria</taxon>
        <taxon>Pseudomonadati</taxon>
        <taxon>Bacteroidota</taxon>
        <taxon>Flavobacteriia</taxon>
        <taxon>Flavobacteriales</taxon>
        <taxon>Flavobacteriaceae</taxon>
        <taxon>Aquimarina</taxon>
    </lineage>
</organism>
<gene>
    <name evidence="2" type="ORF">ACFSR1_08665</name>
</gene>
<evidence type="ECO:0000313" key="2">
    <source>
        <dbReference type="EMBL" id="MFD2562743.1"/>
    </source>
</evidence>
<feature type="signal peptide" evidence="1">
    <location>
        <begin position="1"/>
        <end position="20"/>
    </location>
</feature>
<dbReference type="Proteomes" id="UP001597319">
    <property type="component" value="Unassembled WGS sequence"/>
</dbReference>
<evidence type="ECO:0000256" key="1">
    <source>
        <dbReference type="SAM" id="SignalP"/>
    </source>
</evidence>
<reference evidence="3" key="1">
    <citation type="journal article" date="2019" name="Int. J. Syst. Evol. Microbiol.">
        <title>The Global Catalogue of Microorganisms (GCM) 10K type strain sequencing project: providing services to taxonomists for standard genome sequencing and annotation.</title>
        <authorList>
            <consortium name="The Broad Institute Genomics Platform"/>
            <consortium name="The Broad Institute Genome Sequencing Center for Infectious Disease"/>
            <person name="Wu L."/>
            <person name="Ma J."/>
        </authorList>
    </citation>
    <scope>NUCLEOTIDE SEQUENCE [LARGE SCALE GENOMIC DNA]</scope>
    <source>
        <strain evidence="3">KCTC 52274</strain>
    </source>
</reference>
<proteinExistence type="predicted"/>
<comment type="caution">
    <text evidence="2">The sequence shown here is derived from an EMBL/GenBank/DDBJ whole genome shotgun (WGS) entry which is preliminary data.</text>
</comment>
<evidence type="ECO:0008006" key="4">
    <source>
        <dbReference type="Google" id="ProtNLM"/>
    </source>
</evidence>
<feature type="chain" id="PRO_5046165879" description="Secreted protein" evidence="1">
    <location>
        <begin position="21"/>
        <end position="52"/>
    </location>
</feature>
<evidence type="ECO:0000313" key="3">
    <source>
        <dbReference type="Proteomes" id="UP001597319"/>
    </source>
</evidence>